<protein>
    <submittedName>
        <fullName evidence="2">Uncharacterized protein</fullName>
    </submittedName>
</protein>
<comment type="caution">
    <text evidence="2">The sequence shown here is derived from an EMBL/GenBank/DDBJ whole genome shotgun (WGS) entry which is preliminary data.</text>
</comment>
<evidence type="ECO:0000313" key="3">
    <source>
        <dbReference type="Proteomes" id="UP001174909"/>
    </source>
</evidence>
<organism evidence="2 3">
    <name type="scientific">Geodia barretti</name>
    <name type="common">Barrett's horny sponge</name>
    <dbReference type="NCBI Taxonomy" id="519541"/>
    <lineage>
        <taxon>Eukaryota</taxon>
        <taxon>Metazoa</taxon>
        <taxon>Porifera</taxon>
        <taxon>Demospongiae</taxon>
        <taxon>Heteroscleromorpha</taxon>
        <taxon>Tetractinellida</taxon>
        <taxon>Astrophorina</taxon>
        <taxon>Geodiidae</taxon>
        <taxon>Geodia</taxon>
    </lineage>
</organism>
<dbReference type="Proteomes" id="UP001174909">
    <property type="component" value="Unassembled WGS sequence"/>
</dbReference>
<keyword evidence="3" id="KW-1185">Reference proteome</keyword>
<feature type="compositionally biased region" description="Polar residues" evidence="1">
    <location>
        <begin position="93"/>
        <end position="102"/>
    </location>
</feature>
<feature type="region of interest" description="Disordered" evidence="1">
    <location>
        <begin position="88"/>
        <end position="117"/>
    </location>
</feature>
<dbReference type="AlphaFoldDB" id="A0AA35SJ47"/>
<evidence type="ECO:0000313" key="2">
    <source>
        <dbReference type="EMBL" id="CAI8031050.1"/>
    </source>
</evidence>
<reference evidence="2" key="1">
    <citation type="submission" date="2023-03" db="EMBL/GenBank/DDBJ databases">
        <authorList>
            <person name="Steffen K."/>
            <person name="Cardenas P."/>
        </authorList>
    </citation>
    <scope>NUCLEOTIDE SEQUENCE</scope>
</reference>
<sequence>MTPFLLGPHSERERTVPSPGAVQRSLTHRPHEAGCRGNSGHLGGAHGSPRNCRHREHATGILIVIQMSQCNCRQTEYTHQGLHTLAKEKQKQNDSQACTGTATDLLKLEKVPRQSTE</sequence>
<evidence type="ECO:0000256" key="1">
    <source>
        <dbReference type="SAM" id="MobiDB-lite"/>
    </source>
</evidence>
<gene>
    <name evidence="2" type="ORF">GBAR_LOCUS17612</name>
</gene>
<name>A0AA35SJ47_GEOBA</name>
<proteinExistence type="predicted"/>
<feature type="region of interest" description="Disordered" evidence="1">
    <location>
        <begin position="1"/>
        <end position="51"/>
    </location>
</feature>
<accession>A0AA35SJ47</accession>
<feature type="compositionally biased region" description="Basic and acidic residues" evidence="1">
    <location>
        <begin position="106"/>
        <end position="117"/>
    </location>
</feature>
<dbReference type="EMBL" id="CASHTH010002513">
    <property type="protein sequence ID" value="CAI8031050.1"/>
    <property type="molecule type" value="Genomic_DNA"/>
</dbReference>